<reference evidence="2 3" key="1">
    <citation type="journal article" date="2016" name="Nat. Commun.">
        <title>Extremotolerant tardigrade genome and improved radiotolerance of human cultured cells by tardigrade-unique protein.</title>
        <authorList>
            <person name="Hashimoto T."/>
            <person name="Horikawa D.D."/>
            <person name="Saito Y."/>
            <person name="Kuwahara H."/>
            <person name="Kozuka-Hata H."/>
            <person name="Shin-I T."/>
            <person name="Minakuchi Y."/>
            <person name="Ohishi K."/>
            <person name="Motoyama A."/>
            <person name="Aizu T."/>
            <person name="Enomoto A."/>
            <person name="Kondo K."/>
            <person name="Tanaka S."/>
            <person name="Hara Y."/>
            <person name="Koshikawa S."/>
            <person name="Sagara H."/>
            <person name="Miura T."/>
            <person name="Yokobori S."/>
            <person name="Miyagawa K."/>
            <person name="Suzuki Y."/>
            <person name="Kubo T."/>
            <person name="Oyama M."/>
            <person name="Kohara Y."/>
            <person name="Fujiyama A."/>
            <person name="Arakawa K."/>
            <person name="Katayama T."/>
            <person name="Toyoda A."/>
            <person name="Kunieda T."/>
        </authorList>
    </citation>
    <scope>NUCLEOTIDE SEQUENCE [LARGE SCALE GENOMIC DNA]</scope>
    <source>
        <strain evidence="2 3">YOKOZUNA-1</strain>
    </source>
</reference>
<gene>
    <name evidence="2" type="primary">RvY_17135-1</name>
    <name evidence="2" type="synonym">RvY_17135.1</name>
    <name evidence="2" type="ORF">RvY_17135</name>
</gene>
<comment type="caution">
    <text evidence="2">The sequence shown here is derived from an EMBL/GenBank/DDBJ whole genome shotgun (WGS) entry which is preliminary data.</text>
</comment>
<evidence type="ECO:0000313" key="2">
    <source>
        <dbReference type="EMBL" id="GAV07277.1"/>
    </source>
</evidence>
<dbReference type="Proteomes" id="UP000186922">
    <property type="component" value="Unassembled WGS sequence"/>
</dbReference>
<feature type="transmembrane region" description="Helical" evidence="1">
    <location>
        <begin position="80"/>
        <end position="99"/>
    </location>
</feature>
<organism evidence="2 3">
    <name type="scientific">Ramazzottius varieornatus</name>
    <name type="common">Water bear</name>
    <name type="synonym">Tardigrade</name>
    <dbReference type="NCBI Taxonomy" id="947166"/>
    <lineage>
        <taxon>Eukaryota</taxon>
        <taxon>Metazoa</taxon>
        <taxon>Ecdysozoa</taxon>
        <taxon>Tardigrada</taxon>
        <taxon>Eutardigrada</taxon>
        <taxon>Parachela</taxon>
        <taxon>Hypsibioidea</taxon>
        <taxon>Ramazzottiidae</taxon>
        <taxon>Ramazzottius</taxon>
    </lineage>
</organism>
<accession>A0A1D1W137</accession>
<dbReference type="EMBL" id="BDGG01000015">
    <property type="protein sequence ID" value="GAV07277.1"/>
    <property type="molecule type" value="Genomic_DNA"/>
</dbReference>
<dbReference type="AlphaFoldDB" id="A0A1D1W137"/>
<keyword evidence="1" id="KW-0812">Transmembrane</keyword>
<feature type="transmembrane region" description="Helical" evidence="1">
    <location>
        <begin position="38"/>
        <end position="60"/>
    </location>
</feature>
<proteinExistence type="predicted"/>
<evidence type="ECO:0000313" key="3">
    <source>
        <dbReference type="Proteomes" id="UP000186922"/>
    </source>
</evidence>
<sequence>MKTAIERQCETKEPGIVCEKQVQLWRTKYMAMLKFCHVINDCFNLILFSAYCLDVLTLLGYTCSLTNISSAESVSTYLRLIFNCIVFASYGSLIPIPLVHAYENSEDLGFIVYWLKVSADGCRGTAKVSSATTDGNRKR</sequence>
<evidence type="ECO:0000256" key="1">
    <source>
        <dbReference type="SAM" id="Phobius"/>
    </source>
</evidence>
<protein>
    <submittedName>
        <fullName evidence="2">Uncharacterized protein</fullName>
    </submittedName>
</protein>
<keyword evidence="1" id="KW-0472">Membrane</keyword>
<name>A0A1D1W137_RAMVA</name>
<keyword evidence="1" id="KW-1133">Transmembrane helix</keyword>
<keyword evidence="3" id="KW-1185">Reference proteome</keyword>